<dbReference type="EMBL" id="NFIJ01000001">
    <property type="protein sequence ID" value="OUO07411.1"/>
    <property type="molecule type" value="Genomic_DNA"/>
</dbReference>
<organism evidence="7 8">
    <name type="scientific">Parabacteroides johnsonii</name>
    <dbReference type="NCBI Taxonomy" id="387661"/>
    <lineage>
        <taxon>Bacteria</taxon>
        <taxon>Pseudomonadati</taxon>
        <taxon>Bacteroidota</taxon>
        <taxon>Bacteroidia</taxon>
        <taxon>Bacteroidales</taxon>
        <taxon>Tannerellaceae</taxon>
        <taxon>Parabacteroides</taxon>
    </lineage>
</organism>
<accession>A0A9Q5SUY2</accession>
<evidence type="ECO:0000313" key="8">
    <source>
        <dbReference type="Proteomes" id="UP000195975"/>
    </source>
</evidence>
<name>A0A9Q5SUY2_9BACT</name>
<evidence type="ECO:0000256" key="5">
    <source>
        <dbReference type="ARBA" id="ARBA00023136"/>
    </source>
</evidence>
<dbReference type="GO" id="GO:0005886">
    <property type="term" value="C:plasma membrane"/>
    <property type="evidence" value="ECO:0007669"/>
    <property type="project" value="UniProtKB-SubCell"/>
</dbReference>
<feature type="transmembrane region" description="Helical" evidence="6">
    <location>
        <begin position="121"/>
        <end position="144"/>
    </location>
</feature>
<feature type="transmembrane region" description="Helical" evidence="6">
    <location>
        <begin position="272"/>
        <end position="295"/>
    </location>
</feature>
<feature type="transmembrane region" description="Helical" evidence="6">
    <location>
        <begin position="346"/>
        <end position="368"/>
    </location>
</feature>
<dbReference type="PANTHER" id="PTHR30250">
    <property type="entry name" value="PST FAMILY PREDICTED COLANIC ACID TRANSPORTER"/>
    <property type="match status" value="1"/>
</dbReference>
<evidence type="ECO:0000256" key="6">
    <source>
        <dbReference type="SAM" id="Phobius"/>
    </source>
</evidence>
<keyword evidence="2" id="KW-1003">Cell membrane</keyword>
<proteinExistence type="predicted"/>
<comment type="subcellular location">
    <subcellularLocation>
        <location evidence="1">Cell membrane</location>
        <topology evidence="1">Multi-pass membrane protein</topology>
    </subcellularLocation>
</comment>
<keyword evidence="5 6" id="KW-0472">Membrane</keyword>
<feature type="transmembrane region" description="Helical" evidence="6">
    <location>
        <begin position="156"/>
        <end position="177"/>
    </location>
</feature>
<dbReference type="InterPro" id="IPR002797">
    <property type="entry name" value="Polysacc_synth"/>
</dbReference>
<feature type="transmembrane region" description="Helical" evidence="6">
    <location>
        <begin position="235"/>
        <end position="252"/>
    </location>
</feature>
<dbReference type="Pfam" id="PF01943">
    <property type="entry name" value="Polysacc_synt"/>
    <property type="match status" value="1"/>
</dbReference>
<keyword evidence="3 6" id="KW-0812">Transmembrane</keyword>
<sequence length="507" mass="57513">MAGGMKRLAGETAIYGVSSIVGKFLNWMLVPMYTRVLATESDFGIVTNLYAWTALLMVILTYGMETGFFRFMNKKEIKLPMRVYATTLFSLAFTSVLFMVLVFSALAPISNFLGYGAHPEYIGMMAGIVAVDAFCCVPFAFLRYQGKAVRFAAIKLLNIFLNIVLVIFFLIVCPWLYEHAPGLISWFYVPGYQVEYIFASNVVTSVVTFLLLVPDMIPGLREKASFVLLKQMLKYSFPILILGIAGIFNQTADKILFPFLFEDKDYAATQLGIYGACFKVAVVMVMFIQAFRYAYEPFIFARNKDDDNTKAYSEAMKYFIIFSLIIFLGVMYYLDILKYFVDAKYYPGLRVVPIVMLGELFFGIYFNLSFWYKLIDQTQWGAYFSTIGCVVTVLMIVLLAPVYGYMACAWASFASNLLMMILSYVIGQKKFPIRYDIKSAVIYSILAALFYAVGMLPRIDSEILRLGYRTVLLLVFLAIIIKRDLPLSELPYIGKRFASKNIGTGKI</sequence>
<dbReference type="RefSeq" id="WP_087375082.1">
    <property type="nucleotide sequence ID" value="NZ_CAJLBM010000001.1"/>
</dbReference>
<feature type="transmembrane region" description="Helical" evidence="6">
    <location>
        <begin position="49"/>
        <end position="71"/>
    </location>
</feature>
<evidence type="ECO:0000256" key="2">
    <source>
        <dbReference type="ARBA" id="ARBA00022475"/>
    </source>
</evidence>
<dbReference type="InterPro" id="IPR050833">
    <property type="entry name" value="Poly_Biosynth_Transport"/>
</dbReference>
<gene>
    <name evidence="7" type="ORF">B5F96_01730</name>
</gene>
<evidence type="ECO:0000256" key="4">
    <source>
        <dbReference type="ARBA" id="ARBA00022989"/>
    </source>
</evidence>
<dbReference type="PANTHER" id="PTHR30250:SF11">
    <property type="entry name" value="O-ANTIGEN TRANSPORTER-RELATED"/>
    <property type="match status" value="1"/>
</dbReference>
<keyword evidence="4 6" id="KW-1133">Transmembrane helix</keyword>
<dbReference type="Proteomes" id="UP000195975">
    <property type="component" value="Unassembled WGS sequence"/>
</dbReference>
<protein>
    <submittedName>
        <fullName evidence="7">Polysaccharide biosynthesis protein</fullName>
    </submittedName>
</protein>
<evidence type="ECO:0000313" key="7">
    <source>
        <dbReference type="EMBL" id="OUO07411.1"/>
    </source>
</evidence>
<feature type="transmembrane region" description="Helical" evidence="6">
    <location>
        <begin position="197"/>
        <end position="214"/>
    </location>
</feature>
<reference evidence="8" key="1">
    <citation type="submission" date="2017-04" db="EMBL/GenBank/DDBJ databases">
        <title>Function of individual gut microbiota members based on whole genome sequencing of pure cultures obtained from chicken caecum.</title>
        <authorList>
            <person name="Medvecky M."/>
            <person name="Cejkova D."/>
            <person name="Polansky O."/>
            <person name="Karasova D."/>
            <person name="Kubasova T."/>
            <person name="Cizek A."/>
            <person name="Rychlik I."/>
        </authorList>
    </citation>
    <scope>NUCLEOTIDE SEQUENCE [LARGE SCALE GENOMIC DNA]</scope>
    <source>
        <strain evidence="8">An42</strain>
    </source>
</reference>
<feature type="transmembrane region" description="Helical" evidence="6">
    <location>
        <begin position="315"/>
        <end position="334"/>
    </location>
</feature>
<dbReference type="AlphaFoldDB" id="A0A9Q5SUY2"/>
<feature type="transmembrane region" description="Helical" evidence="6">
    <location>
        <begin position="380"/>
        <end position="403"/>
    </location>
</feature>
<evidence type="ECO:0000256" key="3">
    <source>
        <dbReference type="ARBA" id="ARBA00022692"/>
    </source>
</evidence>
<feature type="transmembrane region" description="Helical" evidence="6">
    <location>
        <begin position="12"/>
        <end position="29"/>
    </location>
</feature>
<comment type="caution">
    <text evidence="7">The sequence shown here is derived from an EMBL/GenBank/DDBJ whole genome shotgun (WGS) entry which is preliminary data.</text>
</comment>
<feature type="transmembrane region" description="Helical" evidence="6">
    <location>
        <begin position="439"/>
        <end position="457"/>
    </location>
</feature>
<evidence type="ECO:0000256" key="1">
    <source>
        <dbReference type="ARBA" id="ARBA00004651"/>
    </source>
</evidence>
<feature type="transmembrane region" description="Helical" evidence="6">
    <location>
        <begin position="409"/>
        <end position="427"/>
    </location>
</feature>
<feature type="transmembrane region" description="Helical" evidence="6">
    <location>
        <begin position="83"/>
        <end position="109"/>
    </location>
</feature>